<comment type="caution">
    <text evidence="2">The sequence shown here is derived from an EMBL/GenBank/DDBJ whole genome shotgun (WGS) entry which is preliminary data.</text>
</comment>
<dbReference type="EMBL" id="JACEOL010000090">
    <property type="protein sequence ID" value="MBA4603917.1"/>
    <property type="molecule type" value="Genomic_DNA"/>
</dbReference>
<protein>
    <submittedName>
        <fullName evidence="2">Uncharacterized protein</fullName>
    </submittedName>
</protein>
<name>A0A7W1XVN1_9BACL</name>
<evidence type="ECO:0000313" key="2">
    <source>
        <dbReference type="EMBL" id="MBA4603917.1"/>
    </source>
</evidence>
<keyword evidence="1" id="KW-1133">Transmembrane helix</keyword>
<evidence type="ECO:0000313" key="3">
    <source>
        <dbReference type="Proteomes" id="UP000538292"/>
    </source>
</evidence>
<accession>A0A7W1XVN1</accession>
<dbReference type="RefSeq" id="WP_181742387.1">
    <property type="nucleotide sequence ID" value="NZ_JACEOL010000090.1"/>
</dbReference>
<sequence length="183" mass="21374">MRFFNIKVLTILILSIILFSTLIIYYFSINSNTIEVSWKDIKVEPLKADYKGALNNYGLSDTEKDEIWNNIDDYKEVRYIYEIKNTSSLAYSVHHRIQPLFSEETKNMLTKSENQLLFPQNLPPGESYRTRLRIIIKPDDQLSDQEILDIVSKDRFTITGGREVWVIPFGDESITVGPFQKNQ</sequence>
<evidence type="ECO:0000256" key="1">
    <source>
        <dbReference type="SAM" id="Phobius"/>
    </source>
</evidence>
<gene>
    <name evidence="2" type="ORF">H2C83_16840</name>
</gene>
<keyword evidence="1" id="KW-0812">Transmembrane</keyword>
<reference evidence="2 3" key="1">
    <citation type="submission" date="2020-07" db="EMBL/GenBank/DDBJ databases">
        <title>Thermoactinomyces phylogeny.</title>
        <authorList>
            <person name="Dunlap C."/>
        </authorList>
    </citation>
    <scope>NUCLEOTIDE SEQUENCE [LARGE SCALE GENOMIC DNA]</scope>
    <source>
        <strain evidence="2 3">AMNI-1</strain>
    </source>
</reference>
<keyword evidence="3" id="KW-1185">Reference proteome</keyword>
<dbReference type="Proteomes" id="UP000538292">
    <property type="component" value="Unassembled WGS sequence"/>
</dbReference>
<feature type="transmembrane region" description="Helical" evidence="1">
    <location>
        <begin position="7"/>
        <end position="27"/>
    </location>
</feature>
<organism evidence="2 3">
    <name type="scientific">Thermoactinomyces mirandus</name>
    <dbReference type="NCBI Taxonomy" id="2756294"/>
    <lineage>
        <taxon>Bacteria</taxon>
        <taxon>Bacillati</taxon>
        <taxon>Bacillota</taxon>
        <taxon>Bacilli</taxon>
        <taxon>Bacillales</taxon>
        <taxon>Thermoactinomycetaceae</taxon>
        <taxon>Thermoactinomyces</taxon>
    </lineage>
</organism>
<keyword evidence="1" id="KW-0472">Membrane</keyword>
<dbReference type="AlphaFoldDB" id="A0A7W1XVN1"/>
<proteinExistence type="predicted"/>